<evidence type="ECO:0000313" key="13">
    <source>
        <dbReference type="Proteomes" id="UP000386847"/>
    </source>
</evidence>
<comment type="subunit">
    <text evidence="5 10">Homotetramer.</text>
</comment>
<keyword evidence="9 10" id="KW-0408">Iron</keyword>
<evidence type="ECO:0000259" key="11">
    <source>
        <dbReference type="Pfam" id="PF02900"/>
    </source>
</evidence>
<dbReference type="SUPFAM" id="SSF53213">
    <property type="entry name" value="LigB-like"/>
    <property type="match status" value="1"/>
</dbReference>
<evidence type="ECO:0000256" key="9">
    <source>
        <dbReference type="ARBA" id="ARBA00023004"/>
    </source>
</evidence>
<dbReference type="EC" id="1.13.11.16" evidence="10"/>
<comment type="pathway">
    <text evidence="3 10">Aromatic compound metabolism; 3-phenylpropanoate degradation.</text>
</comment>
<feature type="active site" description="Proton acceptor" evidence="10">
    <location>
        <position position="181"/>
    </location>
</feature>
<comment type="cofactor">
    <cofactor evidence="10">
        <name>Fe(2+)</name>
        <dbReference type="ChEBI" id="CHEBI:29033"/>
    </cofactor>
</comment>
<protein>
    <recommendedName>
        <fullName evidence="10">2,3-dihydroxyphenylpropionate/2,3-dihydroxicinnamic acid 1,2-dioxygenase</fullName>
        <ecNumber evidence="10">1.13.11.16</ecNumber>
    </recommendedName>
    <alternativeName>
        <fullName evidence="10">3-carboxyethylcatechol 2,3-dioxygenase</fullName>
    </alternativeName>
</protein>
<comment type="similarity">
    <text evidence="4 10">Belongs to the LigB/MhpB extradiol dioxygenase family.</text>
</comment>
<dbReference type="Proteomes" id="UP000386847">
    <property type="component" value="Chromosome"/>
</dbReference>
<name>A0A5Q2FCS5_9ACTN</name>
<evidence type="ECO:0000313" key="12">
    <source>
        <dbReference type="EMBL" id="QGF23557.1"/>
    </source>
</evidence>
<accession>A0A5Q2FCS5</accession>
<dbReference type="Pfam" id="PF02900">
    <property type="entry name" value="LigB"/>
    <property type="match status" value="1"/>
</dbReference>
<dbReference type="GO" id="GO:0047070">
    <property type="term" value="F:3-carboxyethylcatechol 2,3-dioxygenase activity"/>
    <property type="evidence" value="ECO:0007669"/>
    <property type="project" value="UniProtKB-UniRule"/>
</dbReference>
<evidence type="ECO:0000256" key="2">
    <source>
        <dbReference type="ARBA" id="ARBA00001843"/>
    </source>
</evidence>
<evidence type="ECO:0000256" key="3">
    <source>
        <dbReference type="ARBA" id="ARBA00005207"/>
    </source>
</evidence>
<dbReference type="AlphaFoldDB" id="A0A5Q2FCS5"/>
<dbReference type="HAMAP" id="MF_01653">
    <property type="entry name" value="MhpB"/>
    <property type="match status" value="1"/>
</dbReference>
<dbReference type="KEGG" id="rain:Rai3103_07640"/>
<keyword evidence="13" id="KW-1185">Reference proteome</keyword>
<keyword evidence="8 10" id="KW-0560">Oxidoreductase</keyword>
<proteinExistence type="inferred from homology"/>
<dbReference type="NCBIfam" id="NF009910">
    <property type="entry name" value="PRK13370.1-4"/>
    <property type="match status" value="1"/>
</dbReference>
<evidence type="ECO:0000256" key="7">
    <source>
        <dbReference type="ARBA" id="ARBA00022964"/>
    </source>
</evidence>
<keyword evidence="7 10" id="KW-0223">Dioxygenase</keyword>
<dbReference type="InterPro" id="IPR023789">
    <property type="entry name" value="DHPP/DHXA_dioxygenase"/>
</dbReference>
<evidence type="ECO:0000256" key="10">
    <source>
        <dbReference type="HAMAP-Rule" id="MF_01653"/>
    </source>
</evidence>
<comment type="catalytic activity">
    <reaction evidence="2 10">
        <text>3-(2,3-dihydroxyphenyl)propanoate + O2 = (2Z,4E)-2-hydroxy-6-oxonona-2,4-dienedioate + H(+)</text>
        <dbReference type="Rhea" id="RHEA:23840"/>
        <dbReference type="ChEBI" id="CHEBI:15378"/>
        <dbReference type="ChEBI" id="CHEBI:15379"/>
        <dbReference type="ChEBI" id="CHEBI:46951"/>
        <dbReference type="ChEBI" id="CHEBI:66887"/>
        <dbReference type="EC" id="1.13.11.16"/>
    </reaction>
</comment>
<evidence type="ECO:0000256" key="8">
    <source>
        <dbReference type="ARBA" id="ARBA00023002"/>
    </source>
</evidence>
<dbReference type="GO" id="GO:0019380">
    <property type="term" value="P:3-phenylpropionate catabolic process"/>
    <property type="evidence" value="ECO:0007669"/>
    <property type="project" value="UniProtKB-UniRule"/>
</dbReference>
<sequence>MSLALIAMSHSPLLHTAELPPAPEVRARVDGAFEAIHAFAAEYDPTLVVVFAPDHYNGFFYDLMPPFCVGLAAEAIGDYGTEAGPLSVDEAYALAVVRHAQQADIDMTLSRRMEVDHGAVQPLETLFGGLDAKPVVPVFVNGVAAPFVPMRRIRAMGQAVGDYLASLDERVLVIASGGLSHDPPVPQWDTASAGVREGLIDGRHPSPEAREARQRRVIEGAAAFARGEAPIRDLNPDWDRAFMADCAAGDPARFDAYEAEQMTEDAGHSSHEVRTWVAAFSALAAAGAYETTLEYYEAIPEYIAGFGVMAARTAGER</sequence>
<comment type="catalytic activity">
    <reaction evidence="1 10">
        <text>(2E)-3-(2,3-dihydroxyphenyl)prop-2-enoate + O2 = (2Z,4E,7E)-2-hydroxy-6-oxonona-2,4,7-trienedioate + H(+)</text>
        <dbReference type="Rhea" id="RHEA:25054"/>
        <dbReference type="ChEBI" id="CHEBI:15378"/>
        <dbReference type="ChEBI" id="CHEBI:15379"/>
        <dbReference type="ChEBI" id="CHEBI:58642"/>
        <dbReference type="ChEBI" id="CHEBI:66888"/>
        <dbReference type="EC" id="1.13.11.16"/>
    </reaction>
</comment>
<dbReference type="InterPro" id="IPR004183">
    <property type="entry name" value="Xdiol_dOase_suB"/>
</dbReference>
<feature type="active site" description="Proton donor" evidence="10">
    <location>
        <position position="117"/>
    </location>
</feature>
<gene>
    <name evidence="10" type="primary">mhpB</name>
    <name evidence="12" type="ORF">Rai3103_07640</name>
</gene>
<feature type="domain" description="Extradiol ring-cleavage dioxygenase class III enzyme subunit B" evidence="11">
    <location>
        <begin position="6"/>
        <end position="307"/>
    </location>
</feature>
<organism evidence="12 13">
    <name type="scientific">Raineyella fluvialis</name>
    <dbReference type="NCBI Taxonomy" id="2662261"/>
    <lineage>
        <taxon>Bacteria</taxon>
        <taxon>Bacillati</taxon>
        <taxon>Actinomycetota</taxon>
        <taxon>Actinomycetes</taxon>
        <taxon>Propionibacteriales</taxon>
        <taxon>Propionibacteriaceae</taxon>
        <taxon>Raineyella</taxon>
    </lineage>
</organism>
<evidence type="ECO:0000256" key="6">
    <source>
        <dbReference type="ARBA" id="ARBA00022797"/>
    </source>
</evidence>
<reference evidence="12 13" key="1">
    <citation type="submission" date="2019-10" db="EMBL/GenBank/DDBJ databases">
        <title>Genomic analysis of Raineyella sp. CBA3103.</title>
        <authorList>
            <person name="Roh S.W."/>
        </authorList>
    </citation>
    <scope>NUCLEOTIDE SEQUENCE [LARGE SCALE GENOMIC DNA]</scope>
    <source>
        <strain evidence="12 13">CBA3103</strain>
    </source>
</reference>
<dbReference type="GO" id="GO:0008198">
    <property type="term" value="F:ferrous iron binding"/>
    <property type="evidence" value="ECO:0007669"/>
    <property type="project" value="InterPro"/>
</dbReference>
<dbReference type="EMBL" id="CP045725">
    <property type="protein sequence ID" value="QGF23557.1"/>
    <property type="molecule type" value="Genomic_DNA"/>
</dbReference>
<dbReference type="Gene3D" id="3.40.830.10">
    <property type="entry name" value="LigB-like"/>
    <property type="match status" value="1"/>
</dbReference>
<dbReference type="RefSeq" id="WP_153572088.1">
    <property type="nucleotide sequence ID" value="NZ_CP045725.1"/>
</dbReference>
<comment type="function">
    <text evidence="10">Catalyzes the non-heme iron(II)-dependent oxidative cleavage of 2,3-dihydroxyphenylpropionic acid and 2,3-dihydroxicinnamic acid into 2-hydroxy-6-ketononadienedioate and 2-hydroxy-6-ketononatrienedioate, respectively.</text>
</comment>
<evidence type="ECO:0000256" key="4">
    <source>
        <dbReference type="ARBA" id="ARBA00007030"/>
    </source>
</evidence>
<keyword evidence="6 10" id="KW-0058">Aromatic hydrocarbons catabolism</keyword>
<dbReference type="UniPathway" id="UPA00714"/>
<evidence type="ECO:0000256" key="1">
    <source>
        <dbReference type="ARBA" id="ARBA00001748"/>
    </source>
</evidence>
<evidence type="ECO:0000256" key="5">
    <source>
        <dbReference type="ARBA" id="ARBA00011881"/>
    </source>
</evidence>